<keyword evidence="1" id="KW-0732">Signal</keyword>
<accession>A0A933GP90</accession>
<feature type="chain" id="PRO_5036951420" evidence="1">
    <location>
        <begin position="26"/>
        <end position="228"/>
    </location>
</feature>
<sequence length="228" mass="23733">MKKFVCLTVVVVLAIIALMSTAAFAGSSSKFAAQVSSVALVPGTTSLDWTKVLSTSIKTPNKKDLLIGASFETGLYTKTVVKSSMGALDTSTAVAGIKIMVTVDGVTVSPGEVIYDKRAQTLSAKLGGILTSCQDLNQDGIIDILTECTFTDEEIGLILDTMAAHHFNFVAADLNTPGDHSVEVWARIDTLSQSTAGLAEASALVGKGSLTVEEVKATNAADGIVFLE</sequence>
<organism evidence="2 3">
    <name type="scientific">Tectimicrobiota bacterium</name>
    <dbReference type="NCBI Taxonomy" id="2528274"/>
    <lineage>
        <taxon>Bacteria</taxon>
        <taxon>Pseudomonadati</taxon>
        <taxon>Nitrospinota/Tectimicrobiota group</taxon>
        <taxon>Candidatus Tectimicrobiota</taxon>
    </lineage>
</organism>
<evidence type="ECO:0000256" key="1">
    <source>
        <dbReference type="SAM" id="SignalP"/>
    </source>
</evidence>
<feature type="signal peptide" evidence="1">
    <location>
        <begin position="1"/>
        <end position="25"/>
    </location>
</feature>
<evidence type="ECO:0000313" key="2">
    <source>
        <dbReference type="EMBL" id="MBI4596359.1"/>
    </source>
</evidence>
<gene>
    <name evidence="2" type="ORF">HY730_08295</name>
</gene>
<evidence type="ECO:0000313" key="3">
    <source>
        <dbReference type="Proteomes" id="UP000772181"/>
    </source>
</evidence>
<dbReference type="EMBL" id="JACQWF010000367">
    <property type="protein sequence ID" value="MBI4596359.1"/>
    <property type="molecule type" value="Genomic_DNA"/>
</dbReference>
<dbReference type="AlphaFoldDB" id="A0A933GP90"/>
<dbReference type="Proteomes" id="UP000772181">
    <property type="component" value="Unassembled WGS sequence"/>
</dbReference>
<protein>
    <submittedName>
        <fullName evidence="2">Uncharacterized protein</fullName>
    </submittedName>
</protein>
<proteinExistence type="predicted"/>
<reference evidence="2" key="1">
    <citation type="submission" date="2020-07" db="EMBL/GenBank/DDBJ databases">
        <title>Huge and variable diversity of episymbiotic CPR bacteria and DPANN archaea in groundwater ecosystems.</title>
        <authorList>
            <person name="He C.Y."/>
            <person name="Keren R."/>
            <person name="Whittaker M."/>
            <person name="Farag I.F."/>
            <person name="Doudna J."/>
            <person name="Cate J.H.D."/>
            <person name="Banfield J.F."/>
        </authorList>
    </citation>
    <scope>NUCLEOTIDE SEQUENCE</scope>
    <source>
        <strain evidence="2">NC_groundwater_1482_Ag_S-0.65um_47_24</strain>
    </source>
</reference>
<name>A0A933GP90_UNCTE</name>
<comment type="caution">
    <text evidence="2">The sequence shown here is derived from an EMBL/GenBank/DDBJ whole genome shotgun (WGS) entry which is preliminary data.</text>
</comment>